<dbReference type="Proteomes" id="UP000075243">
    <property type="component" value="Unassembled WGS sequence"/>
</dbReference>
<dbReference type="InterPro" id="IPR045851">
    <property type="entry name" value="AMP-bd_C_sf"/>
</dbReference>
<dbReference type="PANTHER" id="PTHR43859">
    <property type="entry name" value="ACYL-ACTIVATING ENZYME"/>
    <property type="match status" value="1"/>
</dbReference>
<dbReference type="Pfam" id="PF13193">
    <property type="entry name" value="AMP-binding_C"/>
    <property type="match status" value="1"/>
</dbReference>
<dbReference type="OMA" id="THNSIHA"/>
<dbReference type="GO" id="GO:0050218">
    <property type="term" value="F:propionate-CoA ligase activity"/>
    <property type="evidence" value="ECO:0007669"/>
    <property type="project" value="UniProtKB-ARBA"/>
</dbReference>
<dbReference type="InterPro" id="IPR000873">
    <property type="entry name" value="AMP-dep_synth/lig_dom"/>
</dbReference>
<dbReference type="GO" id="GO:0005524">
    <property type="term" value="F:ATP binding"/>
    <property type="evidence" value="ECO:0007669"/>
    <property type="project" value="UniProtKB-KW"/>
</dbReference>
<feature type="domain" description="AMP-binding enzyme C-terminal" evidence="7">
    <location>
        <begin position="462"/>
        <end position="542"/>
    </location>
</feature>
<dbReference type="Gene3D" id="3.30.300.30">
    <property type="match status" value="1"/>
</dbReference>
<keyword evidence="9" id="KW-1185">Reference proteome</keyword>
<comment type="similarity">
    <text evidence="2">Belongs to the ATP-dependent AMP-binding enzyme family.</text>
</comment>
<dbReference type="SUPFAM" id="SSF56801">
    <property type="entry name" value="Acetyl-CoA synthetase-like"/>
    <property type="match status" value="1"/>
</dbReference>
<dbReference type="Gene3D" id="3.40.50.12780">
    <property type="entry name" value="N-terminal domain of ligase-like"/>
    <property type="match status" value="1"/>
</dbReference>
<dbReference type="GO" id="GO:0031956">
    <property type="term" value="F:medium-chain fatty acid-CoA ligase activity"/>
    <property type="evidence" value="ECO:0007669"/>
    <property type="project" value="UniProtKB-ARBA"/>
</dbReference>
<dbReference type="InterPro" id="IPR042099">
    <property type="entry name" value="ANL_N_sf"/>
</dbReference>
<evidence type="ECO:0000256" key="2">
    <source>
        <dbReference type="ARBA" id="ARBA00006432"/>
    </source>
</evidence>
<dbReference type="FunFam" id="3.40.50.12780:FF:000003">
    <property type="entry name" value="Long-chain-fatty-acid--CoA ligase FadD"/>
    <property type="match status" value="1"/>
</dbReference>
<accession>A0A151S0K6</accession>
<name>A0A151S0K6_CAJCA</name>
<dbReference type="InterPro" id="IPR020845">
    <property type="entry name" value="AMP-binding_CS"/>
</dbReference>
<dbReference type="Pfam" id="PF00501">
    <property type="entry name" value="AMP-binding"/>
    <property type="match status" value="1"/>
</dbReference>
<dbReference type="GO" id="GO:0005829">
    <property type="term" value="C:cytosol"/>
    <property type="evidence" value="ECO:0007669"/>
    <property type="project" value="UniProtKB-SubCell"/>
</dbReference>
<evidence type="ECO:0000256" key="1">
    <source>
        <dbReference type="ARBA" id="ARBA00004514"/>
    </source>
</evidence>
<dbReference type="EMBL" id="KQ483502">
    <property type="protein sequence ID" value="KYP48365.1"/>
    <property type="molecule type" value="Genomic_DNA"/>
</dbReference>
<feature type="domain" description="AMP-dependent synthetase/ligase" evidence="6">
    <location>
        <begin position="23"/>
        <end position="412"/>
    </location>
</feature>
<evidence type="ECO:0000256" key="5">
    <source>
        <dbReference type="ARBA" id="ARBA00022840"/>
    </source>
</evidence>
<organism evidence="8 9">
    <name type="scientific">Cajanus cajan</name>
    <name type="common">Pigeon pea</name>
    <name type="synonym">Cajanus indicus</name>
    <dbReference type="NCBI Taxonomy" id="3821"/>
    <lineage>
        <taxon>Eukaryota</taxon>
        <taxon>Viridiplantae</taxon>
        <taxon>Streptophyta</taxon>
        <taxon>Embryophyta</taxon>
        <taxon>Tracheophyta</taxon>
        <taxon>Spermatophyta</taxon>
        <taxon>Magnoliopsida</taxon>
        <taxon>eudicotyledons</taxon>
        <taxon>Gunneridae</taxon>
        <taxon>Pentapetalae</taxon>
        <taxon>rosids</taxon>
        <taxon>fabids</taxon>
        <taxon>Fabales</taxon>
        <taxon>Fabaceae</taxon>
        <taxon>Papilionoideae</taxon>
        <taxon>50 kb inversion clade</taxon>
        <taxon>NPAAA clade</taxon>
        <taxon>indigoferoid/millettioid clade</taxon>
        <taxon>Phaseoleae</taxon>
        <taxon>Cajanus</taxon>
    </lineage>
</organism>
<keyword evidence="4" id="KW-0547">Nucleotide-binding</keyword>
<dbReference type="PANTHER" id="PTHR43859:SF2">
    <property type="entry name" value="BUTYRATE--COA LIGASE AAE11, PEROXISOMAL"/>
    <property type="match status" value="1"/>
</dbReference>
<dbReference type="FunFam" id="3.30.300.30:FF:000008">
    <property type="entry name" value="2,3-dihydroxybenzoate-AMP ligase"/>
    <property type="match status" value="1"/>
</dbReference>
<evidence type="ECO:0000259" key="7">
    <source>
        <dbReference type="Pfam" id="PF13193"/>
    </source>
</evidence>
<dbReference type="CDD" id="cd12118">
    <property type="entry name" value="ttLC_FACS_AEE21_like"/>
    <property type="match status" value="1"/>
</dbReference>
<comment type="subcellular location">
    <subcellularLocation>
        <location evidence="1">Cytoplasm</location>
        <location evidence="1">Cytosol</location>
    </subcellularLocation>
</comment>
<gene>
    <name evidence="8" type="ORF">KK1_029978</name>
</gene>
<dbReference type="GO" id="GO:0043759">
    <property type="term" value="F:2-methylbutanoate-CoA ligase activity"/>
    <property type="evidence" value="ECO:0007669"/>
    <property type="project" value="UniProtKB-ARBA"/>
</dbReference>
<evidence type="ECO:0000313" key="8">
    <source>
        <dbReference type="EMBL" id="KYP48365.1"/>
    </source>
</evidence>
<protein>
    <submittedName>
        <fullName evidence="8">Medium-chain-fatty-acid--CoA ligase</fullName>
    </submittedName>
</protein>
<keyword evidence="5" id="KW-0067">ATP-binding</keyword>
<dbReference type="PROSITE" id="PS00455">
    <property type="entry name" value="AMP_BINDING"/>
    <property type="match status" value="1"/>
</dbReference>
<dbReference type="AlphaFoldDB" id="A0A151S0K6"/>
<evidence type="ECO:0000313" key="9">
    <source>
        <dbReference type="Proteomes" id="UP000075243"/>
    </source>
</evidence>
<sequence length="577" mass="64304">MDKLSKCQANYTPLTPLTFLTRCAKCFANCTSVIHEGTRFTWKQTYQRCCRLAFSLRTLNIATNDVVAVLAPNIPAMYEMHFAVPMAGAVINTINTRLDANSIATILQHSEAKVLFVDYEYIPKAKEALALLLMGQKTQHITTLKHHSSPPLLIIIDDINSPTALGESLEYEQLVRKGDPNFVPEKIHDEWAPIALNYTSGTTSAPKGVVYSHRGAYLSTLSLILGWEMGNQPVYLWTLPMFHCNGWCFTWGVAARGGTNVCLRKVAAYDMYKNLSLHHVTHMCCAPIVFNIILEAKASERVEMKSRVEILTGGAPPPPSLIVKIESLGFHVTHAYGLTEATGPALVCEWQNQWNQLPKDEQARLKARQGISVLTLEDVDVKKVDTMESVPRDGKTMGEVVLRGSSIMKGYLKDPESTSKAFSEGWFHTGDAGVIHKDGYLEIKDRFKDVIISGGENISSVELESVLYRHPRVLEAAVVAMPHPRWGESPCAFVVLKNFEGKMNDHVTEDDIIGYCRKNMPPFMVPKVVKIVEEMPKTATGKIQKSKLREKEAKNFTISQNLQSKNNKTNALATSRL</sequence>
<dbReference type="OrthoDB" id="10253115at2759"/>
<dbReference type="InterPro" id="IPR025110">
    <property type="entry name" value="AMP-bd_C"/>
</dbReference>
<keyword evidence="3 8" id="KW-0436">Ligase</keyword>
<reference evidence="8" key="1">
    <citation type="journal article" date="2012" name="Nat. Biotechnol.">
        <title>Draft genome sequence of pigeonpea (Cajanus cajan), an orphan legume crop of resource-poor farmers.</title>
        <authorList>
            <person name="Varshney R.K."/>
            <person name="Chen W."/>
            <person name="Li Y."/>
            <person name="Bharti A.K."/>
            <person name="Saxena R.K."/>
            <person name="Schlueter J.A."/>
            <person name="Donoghue M.T."/>
            <person name="Azam S."/>
            <person name="Fan G."/>
            <person name="Whaley A.M."/>
            <person name="Farmer A.D."/>
            <person name="Sheridan J."/>
            <person name="Iwata A."/>
            <person name="Tuteja R."/>
            <person name="Penmetsa R.V."/>
            <person name="Wu W."/>
            <person name="Upadhyaya H.D."/>
            <person name="Yang S.P."/>
            <person name="Shah T."/>
            <person name="Saxena K.B."/>
            <person name="Michael T."/>
            <person name="McCombie W.R."/>
            <person name="Yang B."/>
            <person name="Zhang G."/>
            <person name="Yang H."/>
            <person name="Wang J."/>
            <person name="Spillane C."/>
            <person name="Cook D.R."/>
            <person name="May G.D."/>
            <person name="Xu X."/>
            <person name="Jackson S.A."/>
        </authorList>
    </citation>
    <scope>NUCLEOTIDE SEQUENCE [LARGE SCALE GENOMIC DNA]</scope>
</reference>
<proteinExistence type="inferred from homology"/>
<dbReference type="Gramene" id="C.cajan_29432.t">
    <property type="protein sequence ID" value="C.cajan_29432.t"/>
    <property type="gene ID" value="C.cajan_29432"/>
</dbReference>
<evidence type="ECO:0000256" key="3">
    <source>
        <dbReference type="ARBA" id="ARBA00022598"/>
    </source>
</evidence>
<evidence type="ECO:0000259" key="6">
    <source>
        <dbReference type="Pfam" id="PF00501"/>
    </source>
</evidence>
<evidence type="ECO:0000256" key="4">
    <source>
        <dbReference type="ARBA" id="ARBA00022741"/>
    </source>
</evidence>
<dbReference type="STRING" id="3821.A0A151S0K6"/>
<dbReference type="NCBIfam" id="NF006020">
    <property type="entry name" value="PRK08162.1"/>
    <property type="match status" value="1"/>
</dbReference>